<evidence type="ECO:0000313" key="2">
    <source>
        <dbReference type="Proteomes" id="UP000019678"/>
    </source>
</evidence>
<proteinExistence type="predicted"/>
<dbReference type="Proteomes" id="UP000019678">
    <property type="component" value="Unassembled WGS sequence"/>
</dbReference>
<organism evidence="1 2">
    <name type="scientific">Chondromyces apiculatus DSM 436</name>
    <dbReference type="NCBI Taxonomy" id="1192034"/>
    <lineage>
        <taxon>Bacteria</taxon>
        <taxon>Pseudomonadati</taxon>
        <taxon>Myxococcota</taxon>
        <taxon>Polyangia</taxon>
        <taxon>Polyangiales</taxon>
        <taxon>Polyangiaceae</taxon>
        <taxon>Chondromyces</taxon>
    </lineage>
</organism>
<dbReference type="STRING" id="1192034.CAP_1935"/>
<protein>
    <submittedName>
        <fullName evidence="1">Uncharacterized protein</fullName>
    </submittedName>
</protein>
<keyword evidence="2" id="KW-1185">Reference proteome</keyword>
<reference evidence="1 2" key="1">
    <citation type="submission" date="2013-05" db="EMBL/GenBank/DDBJ databases">
        <title>Genome assembly of Chondromyces apiculatus DSM 436.</title>
        <authorList>
            <person name="Sharma G."/>
            <person name="Khatri I."/>
            <person name="Kaur C."/>
            <person name="Mayilraj S."/>
            <person name="Subramanian S."/>
        </authorList>
    </citation>
    <scope>NUCLEOTIDE SEQUENCE [LARGE SCALE GENOMIC DNA]</scope>
    <source>
        <strain evidence="1 2">DSM 436</strain>
    </source>
</reference>
<name>A0A017TC71_9BACT</name>
<dbReference type="EMBL" id="ASRX01000016">
    <property type="protein sequence ID" value="EYF06405.1"/>
    <property type="molecule type" value="Genomic_DNA"/>
</dbReference>
<dbReference type="AlphaFoldDB" id="A0A017TC71"/>
<accession>A0A017TC71</accession>
<comment type="caution">
    <text evidence="1">The sequence shown here is derived from an EMBL/GenBank/DDBJ whole genome shotgun (WGS) entry which is preliminary data.</text>
</comment>
<sequence>MRSFRFEHSVAPTRRRRARRSFMLNLTINGGPRMRDAVREVQWQLG</sequence>
<gene>
    <name evidence="1" type="ORF">CAP_1935</name>
</gene>
<evidence type="ECO:0000313" key="1">
    <source>
        <dbReference type="EMBL" id="EYF06405.1"/>
    </source>
</evidence>